<dbReference type="InterPro" id="IPR025949">
    <property type="entry name" value="PapC-like_C"/>
</dbReference>
<dbReference type="OrthoDB" id="6554712at2"/>
<dbReference type="Gene3D" id="2.60.40.2070">
    <property type="match status" value="1"/>
</dbReference>
<proteinExistence type="inferred from homology"/>
<dbReference type="Gene3D" id="2.60.40.3110">
    <property type="match status" value="1"/>
</dbReference>
<sequence length="859" mass="94951">MRRDRMNNKKRKLAIAISLSLLSHAAAVIADDSVDFNTDFLDVKDRKNISVGQFSMSGYVIPGQYWLAVKINGTTLPDEYFIDFIVAKNKPTGSASVPCLTRELVDQFGLKPDVVAGLRWQDNPVCMVPGQLDGVMVKGNLNQSTLEVSIPQAFLEYTDQDWDPPARWDTGINGGILDYHIDGQFRHDQQDGAQMLDLTGNGVAGLNLDAWRMRADWQLDYSHDDRDSDESAAGQQLEWTGSRYYAYRPIPLLRSKLTLGEDYLQSDVFDSFSFIGASLVSDDTMLPPNLQGYAPEIVGVAHSNAKVTITQLGRILYQTQVPAGPFRLQDLSQSVSGELDVKVEEQNGDVQQFTVNTASVPFLTRPGLVRYKLALGRPQMWEHKLNGPMFASAEASWGVSNGWSLYGGLIGDEHYRAVALGVGRDLSILGALSADVTRANADVDGKGTFRGNSWRLSYSKRFDEYHSNITFAGYRFSDRNYMSMSDYLDAPEYAGDRQEDQYYRDGYNYRNKEMYTITFNQNIPDYGLSFYLNYSRRTYWNQSDENNYSLSLAKTLEIGRFKNISMSLTGYRNQSSEFSDDGVYISFSMPIGDNDNVSYNSTLGKNSAQRLGYYGRINAHSNYQINAGVDSGDHISADGYYSQEGAIGKSDLTISYLDGDYASAGFSLEGGATLTAKGGALHPVSSRGSSRLLLDTSGVPDVAMGEWGSATRSNRFGKAVIADMGMYTRRSVGLDLRQLPDKAEASRSVVQATLTEGAIGYREFDVITGERVLAVLRLVNGEFPPFGAEVLNARRKMLGVLADDGNVFLAGVKAGERVLVRQEGHIFCQATLPAVLPAQELTQTLLLPCAEVNENDIKE</sequence>
<gene>
    <name evidence="14" type="ORF">CHU32_02980</name>
    <name evidence="13" type="ORF">CHU33_13090</name>
</gene>
<feature type="chain" id="PRO_5015151137" evidence="10">
    <location>
        <begin position="31"/>
        <end position="859"/>
    </location>
</feature>
<keyword evidence="5 9" id="KW-0812">Transmembrane</keyword>
<dbReference type="InterPro" id="IPR037224">
    <property type="entry name" value="PapC_N_sf"/>
</dbReference>
<evidence type="ECO:0000313" key="16">
    <source>
        <dbReference type="Proteomes" id="UP000247005"/>
    </source>
</evidence>
<evidence type="ECO:0000259" key="12">
    <source>
        <dbReference type="Pfam" id="PF13954"/>
    </source>
</evidence>
<dbReference type="GO" id="GO:0009279">
    <property type="term" value="C:cell outer membrane"/>
    <property type="evidence" value="ECO:0007669"/>
    <property type="project" value="UniProtKB-SubCell"/>
</dbReference>
<evidence type="ECO:0000256" key="9">
    <source>
        <dbReference type="RuleBase" id="RU003884"/>
    </source>
</evidence>
<name>A0A2P5GV25_9ENTR</name>
<evidence type="ECO:0000313" key="14">
    <source>
        <dbReference type="EMBL" id="POP50405.1"/>
    </source>
</evidence>
<evidence type="ECO:0000256" key="4">
    <source>
        <dbReference type="ARBA" id="ARBA00022452"/>
    </source>
</evidence>
<keyword evidence="3 9" id="KW-0813">Transport</keyword>
<dbReference type="InterPro" id="IPR043142">
    <property type="entry name" value="PapC-like_C_sf"/>
</dbReference>
<keyword evidence="6 10" id="KW-0732">Signal</keyword>
<evidence type="ECO:0000256" key="10">
    <source>
        <dbReference type="SAM" id="SignalP"/>
    </source>
</evidence>
<keyword evidence="8 9" id="KW-0998">Cell outer membrane</keyword>
<keyword evidence="4" id="KW-1134">Transmembrane beta strand</keyword>
<dbReference type="GO" id="GO:0009297">
    <property type="term" value="P:pilus assembly"/>
    <property type="evidence" value="ECO:0007669"/>
    <property type="project" value="InterPro"/>
</dbReference>
<dbReference type="Gene3D" id="3.10.20.410">
    <property type="match status" value="1"/>
</dbReference>
<evidence type="ECO:0000259" key="11">
    <source>
        <dbReference type="Pfam" id="PF13953"/>
    </source>
</evidence>
<dbReference type="Gene3D" id="2.60.40.2610">
    <property type="entry name" value="Outer membrane usher protein FimD, plug domain"/>
    <property type="match status" value="1"/>
</dbReference>
<dbReference type="Proteomes" id="UP000247005">
    <property type="component" value="Unassembled WGS sequence"/>
</dbReference>
<dbReference type="InterPro" id="IPR042186">
    <property type="entry name" value="FimD_plug_dom"/>
</dbReference>
<dbReference type="PANTHER" id="PTHR30451:SF10">
    <property type="entry name" value="OUTER MEMBRANE USHER PROTEIN YFCU-RELATED"/>
    <property type="match status" value="1"/>
</dbReference>
<comment type="similarity">
    <text evidence="2 9">Belongs to the fimbrial export usher family.</text>
</comment>
<evidence type="ECO:0000256" key="2">
    <source>
        <dbReference type="ARBA" id="ARBA00008064"/>
    </source>
</evidence>
<evidence type="ECO:0000256" key="5">
    <source>
        <dbReference type="ARBA" id="ARBA00022692"/>
    </source>
</evidence>
<dbReference type="PANTHER" id="PTHR30451">
    <property type="entry name" value="OUTER MEMBRANE USHER PROTEIN"/>
    <property type="match status" value="1"/>
</dbReference>
<dbReference type="Proteomes" id="UP000237073">
    <property type="component" value="Unassembled WGS sequence"/>
</dbReference>
<comment type="subcellular location">
    <subcellularLocation>
        <location evidence="1 9">Cell outer membrane</location>
        <topology evidence="1 9">Multi-pass membrane protein</topology>
    </subcellularLocation>
</comment>
<accession>A0A2P5GV25</accession>
<organism evidence="14 16">
    <name type="scientific">Superficieibacter electus</name>
    <dbReference type="NCBI Taxonomy" id="2022662"/>
    <lineage>
        <taxon>Bacteria</taxon>
        <taxon>Pseudomonadati</taxon>
        <taxon>Pseudomonadota</taxon>
        <taxon>Gammaproteobacteria</taxon>
        <taxon>Enterobacterales</taxon>
        <taxon>Enterobacteriaceae</taxon>
        <taxon>Superficieibacter</taxon>
    </lineage>
</organism>
<evidence type="ECO:0000313" key="13">
    <source>
        <dbReference type="EMBL" id="POP44387.1"/>
    </source>
</evidence>
<dbReference type="GO" id="GO:0015473">
    <property type="term" value="F:fimbrial usher porin activity"/>
    <property type="evidence" value="ECO:0007669"/>
    <property type="project" value="InterPro"/>
</dbReference>
<dbReference type="NCBIfam" id="NF011812">
    <property type="entry name" value="PRK15284.1"/>
    <property type="match status" value="1"/>
</dbReference>
<protein>
    <submittedName>
        <fullName evidence="14">PapC/FimD family outer membrane usher protein</fullName>
    </submittedName>
</protein>
<comment type="caution">
    <text evidence="14">The sequence shown here is derived from an EMBL/GenBank/DDBJ whole genome shotgun (WGS) entry which is preliminary data.</text>
</comment>
<dbReference type="Pfam" id="PF13954">
    <property type="entry name" value="PapC_N"/>
    <property type="match status" value="1"/>
</dbReference>
<reference evidence="15 16" key="1">
    <citation type="submission" date="2018-01" db="EMBL/GenBank/DDBJ databases">
        <title>Superficieibacter electus gen. nov., sp. nov., an extended-spectrum beta-lactamase possessing member of the Enterobacteriaceae family, isolated from intensive care unit surfaces.</title>
        <authorList>
            <person name="Potter R.F."/>
            <person name="D'Souza A.W."/>
        </authorList>
    </citation>
    <scope>NUCLEOTIDE SEQUENCE [LARGE SCALE GENOMIC DNA]</scope>
    <source>
        <strain evidence="14 16">BP-1</strain>
        <strain evidence="13 15">BP-2</strain>
    </source>
</reference>
<dbReference type="AlphaFoldDB" id="A0A2P5GV25"/>
<dbReference type="EMBL" id="PQGD01000002">
    <property type="protein sequence ID" value="POP50405.1"/>
    <property type="molecule type" value="Genomic_DNA"/>
</dbReference>
<keyword evidence="7 9" id="KW-0472">Membrane</keyword>
<dbReference type="Pfam" id="PF00577">
    <property type="entry name" value="Usher"/>
    <property type="match status" value="1"/>
</dbReference>
<evidence type="ECO:0000256" key="7">
    <source>
        <dbReference type="ARBA" id="ARBA00023136"/>
    </source>
</evidence>
<keyword evidence="9" id="KW-1029">Fimbrium biogenesis</keyword>
<evidence type="ECO:0000256" key="3">
    <source>
        <dbReference type="ARBA" id="ARBA00022448"/>
    </source>
</evidence>
<feature type="domain" description="PapC-like C-terminal" evidence="11">
    <location>
        <begin position="776"/>
        <end position="829"/>
    </location>
</feature>
<feature type="domain" description="PapC N-terminal" evidence="12">
    <location>
        <begin position="36"/>
        <end position="181"/>
    </location>
</feature>
<evidence type="ECO:0000256" key="1">
    <source>
        <dbReference type="ARBA" id="ARBA00004571"/>
    </source>
</evidence>
<evidence type="ECO:0000313" key="15">
    <source>
        <dbReference type="Proteomes" id="UP000237073"/>
    </source>
</evidence>
<dbReference type="PROSITE" id="PS01151">
    <property type="entry name" value="FIMBRIAL_USHER"/>
    <property type="match status" value="1"/>
</dbReference>
<dbReference type="InterPro" id="IPR018030">
    <property type="entry name" value="Fimbrial_membr_usher_CS"/>
</dbReference>
<evidence type="ECO:0000256" key="8">
    <source>
        <dbReference type="ARBA" id="ARBA00023237"/>
    </source>
</evidence>
<dbReference type="EMBL" id="PQGE01000010">
    <property type="protein sequence ID" value="POP44387.1"/>
    <property type="molecule type" value="Genomic_DNA"/>
</dbReference>
<evidence type="ECO:0000256" key="6">
    <source>
        <dbReference type="ARBA" id="ARBA00022729"/>
    </source>
</evidence>
<dbReference type="SUPFAM" id="SSF141729">
    <property type="entry name" value="FimD N-terminal domain-like"/>
    <property type="match status" value="1"/>
</dbReference>
<dbReference type="Pfam" id="PF13953">
    <property type="entry name" value="PapC_C"/>
    <property type="match status" value="1"/>
</dbReference>
<keyword evidence="15" id="KW-1185">Reference proteome</keyword>
<dbReference type="InterPro" id="IPR000015">
    <property type="entry name" value="Fimb_usher"/>
</dbReference>
<dbReference type="InterPro" id="IPR025885">
    <property type="entry name" value="PapC_N"/>
</dbReference>
<feature type="signal peptide" evidence="10">
    <location>
        <begin position="1"/>
        <end position="30"/>
    </location>
</feature>